<accession>V9IM14</accession>
<dbReference type="InterPro" id="IPR016135">
    <property type="entry name" value="UBQ-conjugating_enzyme/RWD"/>
</dbReference>
<gene>
    <name evidence="2" type="ORF">ACCB12941</name>
</gene>
<dbReference type="Gene3D" id="3.10.110.10">
    <property type="entry name" value="Ubiquitin Conjugating Enzyme"/>
    <property type="match status" value="1"/>
</dbReference>
<dbReference type="PANTHER" id="PTHR13198:SF4">
    <property type="entry name" value="E3 UBIQUITIN-PROTEIN LIGASE RNF25"/>
    <property type="match status" value="1"/>
</dbReference>
<dbReference type="GO" id="GO:0016301">
    <property type="term" value="F:kinase activity"/>
    <property type="evidence" value="ECO:0007669"/>
    <property type="project" value="UniProtKB-KW"/>
</dbReference>
<dbReference type="PROSITE" id="PS50908">
    <property type="entry name" value="RWD"/>
    <property type="match status" value="1"/>
</dbReference>
<evidence type="ECO:0000259" key="1">
    <source>
        <dbReference type="PROSITE" id="PS50908"/>
    </source>
</evidence>
<dbReference type="PANTHER" id="PTHR13198">
    <property type="entry name" value="RING FINGER PROTEIN 25"/>
    <property type="match status" value="1"/>
</dbReference>
<dbReference type="SUPFAM" id="SSF54495">
    <property type="entry name" value="UBC-like"/>
    <property type="match status" value="1"/>
</dbReference>
<dbReference type="SMART" id="SM00591">
    <property type="entry name" value="RWD"/>
    <property type="match status" value="1"/>
</dbReference>
<evidence type="ECO:0000313" key="2">
    <source>
        <dbReference type="EMBL" id="AEY61546.1"/>
    </source>
</evidence>
<keyword evidence="2" id="KW-0648">Protein biosynthesis</keyword>
<dbReference type="AlphaFoldDB" id="V9IM14"/>
<dbReference type="EMBL" id="JR051720">
    <property type="protein sequence ID" value="AEY61546.1"/>
    <property type="molecule type" value="mRNA"/>
</dbReference>
<dbReference type="InterPro" id="IPR006575">
    <property type="entry name" value="RWD_dom"/>
</dbReference>
<dbReference type="GO" id="GO:0061630">
    <property type="term" value="F:ubiquitin protein ligase activity"/>
    <property type="evidence" value="ECO:0007669"/>
    <property type="project" value="InterPro"/>
</dbReference>
<sequence length="165" mass="19606">MSCESSKDRQENEIEVLKSIFGDELCDLRHEKNKRKWQPLDILISLMPQKGMSGPAKVYAQIDLRVMCSNKYPDETPNIELKNSRGLSHQQVAALYTELVELTKRLQGEVMIFELAQHVQKYLHENNKPRYSSFYEEMVSRHQEKIEYEMLERQLKEDKERQNKM</sequence>
<dbReference type="CDD" id="cd23823">
    <property type="entry name" value="RWD_GCN2"/>
    <property type="match status" value="1"/>
</dbReference>
<dbReference type="GO" id="GO:0005634">
    <property type="term" value="C:nucleus"/>
    <property type="evidence" value="ECO:0007669"/>
    <property type="project" value="TreeGrafter"/>
</dbReference>
<proteinExistence type="evidence at transcript level"/>
<organism evidence="2">
    <name type="scientific">Apis cerana</name>
    <name type="common">Indian honeybee</name>
    <dbReference type="NCBI Taxonomy" id="7461"/>
    <lineage>
        <taxon>Eukaryota</taxon>
        <taxon>Metazoa</taxon>
        <taxon>Ecdysozoa</taxon>
        <taxon>Arthropoda</taxon>
        <taxon>Hexapoda</taxon>
        <taxon>Insecta</taxon>
        <taxon>Pterygota</taxon>
        <taxon>Neoptera</taxon>
        <taxon>Endopterygota</taxon>
        <taxon>Hymenoptera</taxon>
        <taxon>Apocrita</taxon>
        <taxon>Aculeata</taxon>
        <taxon>Apoidea</taxon>
        <taxon>Anthophila</taxon>
        <taxon>Apidae</taxon>
        <taxon>Apis</taxon>
    </lineage>
</organism>
<dbReference type="InterPro" id="IPR039133">
    <property type="entry name" value="RNF25"/>
</dbReference>
<keyword evidence="2" id="KW-0418">Kinase</keyword>
<feature type="domain" description="RWD" evidence="1">
    <location>
        <begin position="12"/>
        <end position="126"/>
    </location>
</feature>
<dbReference type="GO" id="GO:0003743">
    <property type="term" value="F:translation initiation factor activity"/>
    <property type="evidence" value="ECO:0007669"/>
    <property type="project" value="UniProtKB-KW"/>
</dbReference>
<protein>
    <submittedName>
        <fullName evidence="2">Eukaryotic translation initiation factor 2-alpha kinase 4</fullName>
    </submittedName>
</protein>
<dbReference type="GO" id="GO:0016567">
    <property type="term" value="P:protein ubiquitination"/>
    <property type="evidence" value="ECO:0007669"/>
    <property type="project" value="TreeGrafter"/>
</dbReference>
<dbReference type="FunFam" id="3.10.110.10:FF:000057">
    <property type="entry name" value="eukaryotic translation initiation factor 2-alpha kinase 4"/>
    <property type="match status" value="1"/>
</dbReference>
<dbReference type="Pfam" id="PF05773">
    <property type="entry name" value="RWD"/>
    <property type="match status" value="1"/>
</dbReference>
<keyword evidence="2" id="KW-0396">Initiation factor</keyword>
<reference evidence="2" key="1">
    <citation type="submission" date="2011-11" db="EMBL/GenBank/DDBJ databases">
        <title>Decoding the brain transcriptome of the Eastern honeybee (Apis cerana) based on pyrosequencing.</title>
        <authorList>
            <person name="Sun L."/>
            <person name="Zheng H."/>
            <person name="Wang Y."/>
            <person name="Xie X."/>
            <person name="Zhu Y."/>
            <person name="Gu W."/>
            <person name="Wang S."/>
        </authorList>
    </citation>
    <scope>NUCLEOTIDE SEQUENCE</scope>
    <source>
        <tissue evidence="2">Brain</tissue>
    </source>
</reference>
<keyword evidence="2" id="KW-0808">Transferase</keyword>
<name>V9IM14_APICE</name>